<dbReference type="InterPro" id="IPR004792">
    <property type="entry name" value="BaiN-like"/>
</dbReference>
<reference evidence="6 7" key="1">
    <citation type="journal article" date="2015" name="Int. J. Syst. Evol. Microbiol.">
        <title>Nitrosospira lacus sp. nov., a psychrotolerant, ammonia-oxidizing bacterium from sandy lake sediment.</title>
        <authorList>
            <person name="Urakawa H."/>
            <person name="Garcia J.C."/>
            <person name="Nielsen J.L."/>
            <person name="Le V.Q."/>
            <person name="Kozlowski J.A."/>
            <person name="Stein L.Y."/>
            <person name="Lim C.K."/>
            <person name="Pommerening-Roser A."/>
            <person name="Martens-Habbena W."/>
            <person name="Stahl D.A."/>
            <person name="Klotz M.G."/>
        </authorList>
    </citation>
    <scope>NUCLEOTIDE SEQUENCE [LARGE SCALE GENOMIC DNA]</scope>
    <source>
        <strain evidence="6 7">APG3</strain>
    </source>
</reference>
<dbReference type="eggNOG" id="COG2081">
    <property type="taxonomic scope" value="Bacteria"/>
</dbReference>
<evidence type="ECO:0000313" key="7">
    <source>
        <dbReference type="Proteomes" id="UP000012179"/>
    </source>
</evidence>
<dbReference type="InterPro" id="IPR036188">
    <property type="entry name" value="FAD/NAD-bd_sf"/>
</dbReference>
<dbReference type="PANTHER" id="PTHR42887:SF2">
    <property type="entry name" value="OS12G0638800 PROTEIN"/>
    <property type="match status" value="1"/>
</dbReference>
<evidence type="ECO:0000256" key="1">
    <source>
        <dbReference type="ARBA" id="ARBA00001974"/>
    </source>
</evidence>
<dbReference type="Pfam" id="PF03486">
    <property type="entry name" value="HI0933_like"/>
    <property type="match status" value="1"/>
</dbReference>
<dbReference type="Gene3D" id="1.10.8.260">
    <property type="entry name" value="HI0933 insert domain-like"/>
    <property type="match status" value="1"/>
</dbReference>
<dbReference type="AlphaFoldDB" id="A0A1W6SMA5"/>
<dbReference type="PRINTS" id="PR00368">
    <property type="entry name" value="FADPNR"/>
</dbReference>
<dbReference type="KEGG" id="nlc:EBAPG3_003635"/>
<evidence type="ECO:0000259" key="4">
    <source>
        <dbReference type="Pfam" id="PF03486"/>
    </source>
</evidence>
<evidence type="ECO:0000256" key="2">
    <source>
        <dbReference type="ARBA" id="ARBA00022630"/>
    </source>
</evidence>
<feature type="domain" description="RsdA/BaiN/AoA(So)-like Rossmann fold-like" evidence="4">
    <location>
        <begin position="6"/>
        <end position="397"/>
    </location>
</feature>
<evidence type="ECO:0000256" key="3">
    <source>
        <dbReference type="ARBA" id="ARBA00022827"/>
    </source>
</evidence>
<dbReference type="InterPro" id="IPR055178">
    <property type="entry name" value="RsdA/BaiN/AoA(So)-like_dom"/>
</dbReference>
<organism evidence="6 7">
    <name type="scientific">Nitrosospira lacus</name>
    <dbReference type="NCBI Taxonomy" id="1288494"/>
    <lineage>
        <taxon>Bacteria</taxon>
        <taxon>Pseudomonadati</taxon>
        <taxon>Pseudomonadota</taxon>
        <taxon>Betaproteobacteria</taxon>
        <taxon>Nitrosomonadales</taxon>
        <taxon>Nitrosomonadaceae</taxon>
        <taxon>Nitrosospira</taxon>
    </lineage>
</organism>
<proteinExistence type="predicted"/>
<dbReference type="PANTHER" id="PTHR42887">
    <property type="entry name" value="OS12G0638800 PROTEIN"/>
    <property type="match status" value="1"/>
</dbReference>
<accession>A0A1W6SMA5</accession>
<dbReference type="PRINTS" id="PR00411">
    <property type="entry name" value="PNDRDTASEI"/>
</dbReference>
<sequence>MKIKKDVIVIGAGAAGMMCAIEAGKRGRSVMLLDHASKLAEKIRISGGGRCNFTNRHTRPENFRSHNPHFCRSALARFTPQNFVMLVEKHGIHYHEKKLGQLFCDGSSQQIIDLLRQECDAAGVEWQIPCRVNNTSRIHAGIAPGGRFLLETDRGILTADSLVIATGGLSIPQIGASPFGYHVARQFGIAVTPLRPALVPLTLSLDQLATIAGLPGVAIDAAVSCNGACFRENLLFTHRGLSGPAILQVSSYWQPGVTIHVDLLPDLDAAWLLDHRHSPGLLSNLIMQYLPRRFAQAWCDDIMPGQSARPINQYSEAGLKQIAAQLHDWQIMPSGTAGYKKAEVTLGGVDTRELSSKTMEARKIPGLYFIGEVVDVTGHLGGFNFQWAWSSGYAAGQFV</sequence>
<dbReference type="SUPFAM" id="SSF160996">
    <property type="entry name" value="HI0933 insert domain-like"/>
    <property type="match status" value="1"/>
</dbReference>
<dbReference type="RefSeq" id="WP_085921907.1">
    <property type="nucleotide sequence ID" value="NZ_CP021106.3"/>
</dbReference>
<dbReference type="Gene3D" id="3.50.50.60">
    <property type="entry name" value="FAD/NAD(P)-binding domain"/>
    <property type="match status" value="1"/>
</dbReference>
<protein>
    <submittedName>
        <fullName evidence="6">Aminoacetone oxidase family FAD-binding enzyme</fullName>
    </submittedName>
</protein>
<keyword evidence="3" id="KW-0274">FAD</keyword>
<comment type="cofactor">
    <cofactor evidence="1">
        <name>FAD</name>
        <dbReference type="ChEBI" id="CHEBI:57692"/>
    </cofactor>
</comment>
<keyword evidence="7" id="KW-1185">Reference proteome</keyword>
<evidence type="ECO:0000313" key="6">
    <source>
        <dbReference type="EMBL" id="ARO86934.1"/>
    </source>
</evidence>
<dbReference type="NCBIfam" id="TIGR00275">
    <property type="entry name" value="aminoacetone oxidase family FAD-binding enzyme"/>
    <property type="match status" value="1"/>
</dbReference>
<gene>
    <name evidence="6" type="ORF">EBAPG3_003635</name>
</gene>
<dbReference type="Proteomes" id="UP000012179">
    <property type="component" value="Chromosome"/>
</dbReference>
<dbReference type="Pfam" id="PF22780">
    <property type="entry name" value="HI0933_like_1st"/>
    <property type="match status" value="1"/>
</dbReference>
<dbReference type="InterPro" id="IPR057661">
    <property type="entry name" value="RsdA/BaiN/AoA(So)_Rossmann"/>
</dbReference>
<keyword evidence="2" id="KW-0285">Flavoprotein</keyword>
<dbReference type="OrthoDB" id="9773233at2"/>
<dbReference type="InterPro" id="IPR023166">
    <property type="entry name" value="BaiN-like_dom_sf"/>
</dbReference>
<dbReference type="SUPFAM" id="SSF51905">
    <property type="entry name" value="FAD/NAD(P)-binding domain"/>
    <property type="match status" value="1"/>
</dbReference>
<name>A0A1W6SMA5_9PROT</name>
<feature type="domain" description="RsdA/BaiN/AoA(So)-like insert" evidence="5">
    <location>
        <begin position="195"/>
        <end position="344"/>
    </location>
</feature>
<dbReference type="Gene3D" id="2.40.30.10">
    <property type="entry name" value="Translation factors"/>
    <property type="match status" value="1"/>
</dbReference>
<dbReference type="EMBL" id="CP021106">
    <property type="protein sequence ID" value="ARO86934.1"/>
    <property type="molecule type" value="Genomic_DNA"/>
</dbReference>
<evidence type="ECO:0000259" key="5">
    <source>
        <dbReference type="Pfam" id="PF22780"/>
    </source>
</evidence>